<dbReference type="PANTHER" id="PTHR40940:SF2">
    <property type="entry name" value="BATD"/>
    <property type="match status" value="1"/>
</dbReference>
<organism evidence="2 3">
    <name type="scientific">Gracilimonas mengyeensis</name>
    <dbReference type="NCBI Taxonomy" id="1302730"/>
    <lineage>
        <taxon>Bacteria</taxon>
        <taxon>Pseudomonadati</taxon>
        <taxon>Balneolota</taxon>
        <taxon>Balneolia</taxon>
        <taxon>Balneolales</taxon>
        <taxon>Balneolaceae</taxon>
        <taxon>Gracilimonas</taxon>
    </lineage>
</organism>
<proteinExistence type="predicted"/>
<dbReference type="AlphaFoldDB" id="A0A521DCS8"/>
<keyword evidence="1" id="KW-1133">Transmembrane helix</keyword>
<keyword evidence="1" id="KW-0812">Transmembrane</keyword>
<accession>A0A521DCS8</accession>
<dbReference type="RefSeq" id="WP_142454508.1">
    <property type="nucleotide sequence ID" value="NZ_FXTP01000008.1"/>
</dbReference>
<keyword evidence="3" id="KW-1185">Reference proteome</keyword>
<evidence type="ECO:0000256" key="1">
    <source>
        <dbReference type="SAM" id="Phobius"/>
    </source>
</evidence>
<evidence type="ECO:0000313" key="3">
    <source>
        <dbReference type="Proteomes" id="UP000317557"/>
    </source>
</evidence>
<protein>
    <submittedName>
        <fullName evidence="2">Oxygen tolerance</fullName>
    </submittedName>
</protein>
<keyword evidence="1" id="KW-0472">Membrane</keyword>
<dbReference type="InterPro" id="IPR025738">
    <property type="entry name" value="BatD"/>
</dbReference>
<reference evidence="2 3" key="1">
    <citation type="submission" date="2017-05" db="EMBL/GenBank/DDBJ databases">
        <authorList>
            <person name="Varghese N."/>
            <person name="Submissions S."/>
        </authorList>
    </citation>
    <scope>NUCLEOTIDE SEQUENCE [LARGE SCALE GENOMIC DNA]</scope>
    <source>
        <strain evidence="2 3">DSM 21985</strain>
    </source>
</reference>
<sequence>MTKTGKGWLQLIWVIFLAGGLSVTASAQDISVEIDLSETKIFSGEQVRLELSISGTSMGSVTQPELPEIDGLRWLRGNTQRGTQYSLINGKPSVTYTFGYVLIAQDPGNYRVPAFDVSVDGTTYRTQALSFEVLDPATIDRGEADRSPDIYVRIEPSTKNPVVGEQVIADVVLYFKRGVEVSSYQPTPGWKAEGFWKEELEYPQRAQTSSSIINGVRYQRARLLQYALFPTKSGELTLSPFEITVAVRKQRSSRDPFGFGLGQERMNLQTIPVTINVDSPPPVDDANFIGAVGDFTITREVSVTEALVGESIEVTTTVRGRGNVPLVNKPEYEYPESLEQYSPEESSNISRTGSRISGTRTFKDVLIARNEGTFTIPAARLAFYDPSGDEYQIVELEELAIDVERDPNAEAITHNNLRLNVEPVTGLTAWHNAGSRPLYQKFWVWVFIVLPLLITAGVYGYKVYANRMETDVAFARSRTAADKAETTLKQADEASDIKEGYYLIEKALVQYITDKLNLPPAGLSHQQVIEEVKSHGDEGIAIELKRLLDKCETIAYAPNATQKTLDSDIQKTRDLIKKIGKLI</sequence>
<feature type="transmembrane region" description="Helical" evidence="1">
    <location>
        <begin position="442"/>
        <end position="461"/>
    </location>
</feature>
<dbReference type="Proteomes" id="UP000317557">
    <property type="component" value="Unassembled WGS sequence"/>
</dbReference>
<gene>
    <name evidence="2" type="ORF">SAMN06265219_10841</name>
</gene>
<dbReference type="EMBL" id="FXTP01000008">
    <property type="protein sequence ID" value="SMO69382.1"/>
    <property type="molecule type" value="Genomic_DNA"/>
</dbReference>
<name>A0A521DCS8_9BACT</name>
<dbReference type="PANTHER" id="PTHR40940">
    <property type="entry name" value="PROTEIN BATD-RELATED"/>
    <property type="match status" value="1"/>
</dbReference>
<evidence type="ECO:0000313" key="2">
    <source>
        <dbReference type="EMBL" id="SMO69382.1"/>
    </source>
</evidence>
<dbReference type="Pfam" id="PF13584">
    <property type="entry name" value="BatD"/>
    <property type="match status" value="3"/>
</dbReference>
<dbReference type="OrthoDB" id="2079210at2"/>